<reference evidence="2" key="1">
    <citation type="submission" date="2016-11" db="UniProtKB">
        <authorList>
            <consortium name="WormBaseParasite"/>
        </authorList>
    </citation>
    <scope>IDENTIFICATION</scope>
</reference>
<accession>A0A1I7YNC6</accession>
<evidence type="ECO:0000313" key="2">
    <source>
        <dbReference type="WBParaSite" id="L893_g18051.t1"/>
    </source>
</evidence>
<dbReference type="WBParaSite" id="L893_g18051.t1">
    <property type="protein sequence ID" value="L893_g18051.t1"/>
    <property type="gene ID" value="L893_g18051"/>
</dbReference>
<dbReference type="AlphaFoldDB" id="A0A1I7YNC6"/>
<sequence>MVWVPEYWCPMSSEPFCSDADIQQDSNILLVQVNITGCRGHGEMAEWSKALVLGTSHIVAWVRIPLSS</sequence>
<proteinExistence type="predicted"/>
<keyword evidence="1" id="KW-1185">Reference proteome</keyword>
<name>A0A1I7YNC6_9BILA</name>
<organism evidence="1 2">
    <name type="scientific">Steinernema glaseri</name>
    <dbReference type="NCBI Taxonomy" id="37863"/>
    <lineage>
        <taxon>Eukaryota</taxon>
        <taxon>Metazoa</taxon>
        <taxon>Ecdysozoa</taxon>
        <taxon>Nematoda</taxon>
        <taxon>Chromadorea</taxon>
        <taxon>Rhabditida</taxon>
        <taxon>Tylenchina</taxon>
        <taxon>Panagrolaimomorpha</taxon>
        <taxon>Strongyloidoidea</taxon>
        <taxon>Steinernematidae</taxon>
        <taxon>Steinernema</taxon>
    </lineage>
</organism>
<protein>
    <submittedName>
        <fullName evidence="2">Uncharacterized protein</fullName>
    </submittedName>
</protein>
<dbReference type="Proteomes" id="UP000095287">
    <property type="component" value="Unplaced"/>
</dbReference>
<evidence type="ECO:0000313" key="1">
    <source>
        <dbReference type="Proteomes" id="UP000095287"/>
    </source>
</evidence>